<name>B0BZY9_ACAM1</name>
<feature type="transmembrane region" description="Helical" evidence="1">
    <location>
        <begin position="7"/>
        <end position="28"/>
    </location>
</feature>
<keyword evidence="3" id="KW-1185">Reference proteome</keyword>
<proteinExistence type="predicted"/>
<evidence type="ECO:0000313" key="3">
    <source>
        <dbReference type="Proteomes" id="UP000000268"/>
    </source>
</evidence>
<dbReference type="AlphaFoldDB" id="B0BZY9"/>
<organism evidence="2 3">
    <name type="scientific">Acaryochloris marina (strain MBIC 11017)</name>
    <dbReference type="NCBI Taxonomy" id="329726"/>
    <lineage>
        <taxon>Bacteria</taxon>
        <taxon>Bacillati</taxon>
        <taxon>Cyanobacteriota</taxon>
        <taxon>Cyanophyceae</taxon>
        <taxon>Acaryochloridales</taxon>
        <taxon>Acaryochloridaceae</taxon>
        <taxon>Acaryochloris</taxon>
    </lineage>
</organism>
<evidence type="ECO:0000313" key="2">
    <source>
        <dbReference type="EMBL" id="ABW27199.1"/>
    </source>
</evidence>
<dbReference type="STRING" id="329726.AM1_2186"/>
<accession>B0BZY9</accession>
<dbReference type="KEGG" id="amr:AM1_2186"/>
<dbReference type="HOGENOM" id="CLU_070296_0_0_3"/>
<keyword evidence="1" id="KW-0472">Membrane</keyword>
<protein>
    <submittedName>
        <fullName evidence="2">Uncharacterized protein</fullName>
    </submittedName>
</protein>
<keyword evidence="1" id="KW-0812">Transmembrane</keyword>
<gene>
    <name evidence="2" type="ordered locus">AM1_2186</name>
</gene>
<dbReference type="EMBL" id="CP000828">
    <property type="protein sequence ID" value="ABW27199.1"/>
    <property type="molecule type" value="Genomic_DNA"/>
</dbReference>
<dbReference type="Proteomes" id="UP000000268">
    <property type="component" value="Chromosome"/>
</dbReference>
<dbReference type="OrthoDB" id="2048408at2"/>
<keyword evidence="1" id="KW-1133">Transmembrane helix</keyword>
<reference evidence="2 3" key="1">
    <citation type="journal article" date="2008" name="Proc. Natl. Acad. Sci. U.S.A.">
        <title>Niche adaptation and genome expansion in the chlorophyll d-producing cyanobacterium Acaryochloris marina.</title>
        <authorList>
            <person name="Swingley W.D."/>
            <person name="Chen M."/>
            <person name="Cheung P.C."/>
            <person name="Conrad A.L."/>
            <person name="Dejesa L.C."/>
            <person name="Hao J."/>
            <person name="Honchak B.M."/>
            <person name="Karbach L.E."/>
            <person name="Kurdoglu A."/>
            <person name="Lahiri S."/>
            <person name="Mastrian S.D."/>
            <person name="Miyashita H."/>
            <person name="Page L."/>
            <person name="Ramakrishna P."/>
            <person name="Satoh S."/>
            <person name="Sattley W.M."/>
            <person name="Shimada Y."/>
            <person name="Taylor H.L."/>
            <person name="Tomo T."/>
            <person name="Tsuchiya T."/>
            <person name="Wang Z.T."/>
            <person name="Raymond J."/>
            <person name="Mimuro M."/>
            <person name="Blankenship R.E."/>
            <person name="Touchman J.W."/>
        </authorList>
    </citation>
    <scope>NUCLEOTIDE SEQUENCE [LARGE SCALE GENOMIC DNA]</scope>
    <source>
        <strain evidence="3">MBIC 11017</strain>
    </source>
</reference>
<sequence>MKQFIFRLLKFISIQSLVLFIVLVFYVMNHDKTAKTNYLAATLDKHDLLAKQQPPRVIFLGGSNVAFGLDSSLIGRRLNRNPVNMGLHAALGLEYMLNEVDASLVEGDIVVISFEYEQFSSPLPDIPERLFTVIDSRPQNAQFVPWYYAPIMLDKGQLYLGGVIRTAINSVLGTYEIDRVYRRSNLNEIGDATVNNTESGRDLTQIKGKLTVNDDSVQTAITILNAFNQSATQKGAKIYYSYPSLLDSVFRDNAAAIGRIDAQLKQSLDFPLLDAPKDMAFSQEYFFDSEYHLNHKGTKVRSELISEQLSKRLTESTDTKTDS</sequence>
<evidence type="ECO:0000256" key="1">
    <source>
        <dbReference type="SAM" id="Phobius"/>
    </source>
</evidence>
<dbReference type="eggNOG" id="ENOG5032ZWX">
    <property type="taxonomic scope" value="Bacteria"/>
</dbReference>
<dbReference type="SUPFAM" id="SSF52266">
    <property type="entry name" value="SGNH hydrolase"/>
    <property type="match status" value="1"/>
</dbReference>